<dbReference type="Pfam" id="PF08448">
    <property type="entry name" value="PAS_4"/>
    <property type="match status" value="1"/>
</dbReference>
<evidence type="ECO:0000259" key="1">
    <source>
        <dbReference type="Pfam" id="PF08448"/>
    </source>
</evidence>
<reference evidence="2 3" key="1">
    <citation type="submission" date="2018-06" db="EMBL/GenBank/DDBJ databases">
        <title>Halonotius sp. F13-13 a new haloarchaeeon isolated from a solar saltern from Isla Cristina, Huelva, Spain.</title>
        <authorList>
            <person name="Duran-Viseras A."/>
            <person name="Sanchez-Porro C."/>
            <person name="Ventosa A."/>
        </authorList>
    </citation>
    <scope>NUCLEOTIDE SEQUENCE [LARGE SCALE GENOMIC DNA]</scope>
    <source>
        <strain evidence="2 3">F13-13</strain>
    </source>
</reference>
<feature type="domain" description="PAS fold-4" evidence="1">
    <location>
        <begin position="58"/>
        <end position="149"/>
    </location>
</feature>
<dbReference type="Proteomes" id="UP000276588">
    <property type="component" value="Unassembled WGS sequence"/>
</dbReference>
<dbReference type="EMBL" id="QKNY01000003">
    <property type="protein sequence ID" value="RJX44885.1"/>
    <property type="molecule type" value="Genomic_DNA"/>
</dbReference>
<dbReference type="Gene3D" id="3.30.450.20">
    <property type="entry name" value="PAS domain"/>
    <property type="match status" value="1"/>
</dbReference>
<protein>
    <recommendedName>
        <fullName evidence="1">PAS fold-4 domain-containing protein</fullName>
    </recommendedName>
</protein>
<evidence type="ECO:0000313" key="3">
    <source>
        <dbReference type="Proteomes" id="UP000276588"/>
    </source>
</evidence>
<dbReference type="InterPro" id="IPR013656">
    <property type="entry name" value="PAS_4"/>
</dbReference>
<keyword evidence="3" id="KW-1185">Reference proteome</keyword>
<evidence type="ECO:0000313" key="2">
    <source>
        <dbReference type="EMBL" id="RJX44885.1"/>
    </source>
</evidence>
<dbReference type="SUPFAM" id="SSF55785">
    <property type="entry name" value="PYP-like sensor domain (PAS domain)"/>
    <property type="match status" value="1"/>
</dbReference>
<organism evidence="2 3">
    <name type="scientific">Halonotius aquaticus</name>
    <dbReference type="NCBI Taxonomy" id="2216978"/>
    <lineage>
        <taxon>Archaea</taxon>
        <taxon>Methanobacteriati</taxon>
        <taxon>Methanobacteriota</taxon>
        <taxon>Stenosarchaea group</taxon>
        <taxon>Halobacteria</taxon>
        <taxon>Halobacteriales</taxon>
        <taxon>Haloferacaceae</taxon>
        <taxon>Halonotius</taxon>
    </lineage>
</organism>
<accession>A0A3A6PT96</accession>
<sequence length="160" mass="17962">MAENLLLATEYHRVRKRHSTPHPAVSPTMTATSNQFVTQFGQLLHQIDDAVVKFEIEDGEPMIVDANHAFRDLFSPDMKRVIGLPLNDLIVPADHEAEAQQFDERTADGKSNVAFVTRAAADGETTFLYRGIPYGDNQGFAIYTDVTDKVDDHEELLELF</sequence>
<dbReference type="AlphaFoldDB" id="A0A3A6PT96"/>
<gene>
    <name evidence="2" type="ORF">DM826_01920</name>
</gene>
<comment type="caution">
    <text evidence="2">The sequence shown here is derived from an EMBL/GenBank/DDBJ whole genome shotgun (WGS) entry which is preliminary data.</text>
</comment>
<proteinExistence type="predicted"/>
<name>A0A3A6PT96_9EURY</name>
<dbReference type="InterPro" id="IPR035965">
    <property type="entry name" value="PAS-like_dom_sf"/>
</dbReference>